<reference evidence="1 2" key="1">
    <citation type="submission" date="2020-10" db="EMBL/GenBank/DDBJ databases">
        <title>Plant Genome Project.</title>
        <authorList>
            <person name="Zhang R.-G."/>
        </authorList>
    </citation>
    <scope>NUCLEOTIDE SEQUENCE [LARGE SCALE GENOMIC DNA]</scope>
    <source>
        <strain evidence="1">FAFU-HL-1</strain>
        <tissue evidence="1">Leaf</tissue>
    </source>
</reference>
<dbReference type="OrthoDB" id="769821at2759"/>
<dbReference type="AlphaFoldDB" id="A0A835JFI5"/>
<dbReference type="PANTHER" id="PTHR33130:SF43">
    <property type="entry name" value="OS01G0688600 PROTEIN"/>
    <property type="match status" value="1"/>
</dbReference>
<dbReference type="Proteomes" id="UP000657918">
    <property type="component" value="Unassembled WGS sequence"/>
</dbReference>
<name>A0A835JFI5_9ROSI</name>
<dbReference type="Pfam" id="PF07797">
    <property type="entry name" value="DUF1639"/>
    <property type="match status" value="1"/>
</dbReference>
<comment type="caution">
    <text evidence="1">The sequence shown here is derived from an EMBL/GenBank/DDBJ whole genome shotgun (WGS) entry which is preliminary data.</text>
</comment>
<evidence type="ECO:0000313" key="1">
    <source>
        <dbReference type="EMBL" id="KAF9667584.1"/>
    </source>
</evidence>
<dbReference type="PANTHER" id="PTHR33130">
    <property type="entry name" value="PUTATIVE (DUF1639)-RELATED"/>
    <property type="match status" value="1"/>
</dbReference>
<accession>A0A835JFI5</accession>
<protein>
    <submittedName>
        <fullName evidence="1">Uncharacterized protein</fullName>
    </submittedName>
</protein>
<dbReference type="EMBL" id="JADGMS010000015">
    <property type="protein sequence ID" value="KAF9667584.1"/>
    <property type="molecule type" value="Genomic_DNA"/>
</dbReference>
<gene>
    <name evidence="1" type="ORF">SADUNF_Sadunf15G0038600</name>
</gene>
<evidence type="ECO:0000313" key="2">
    <source>
        <dbReference type="Proteomes" id="UP000657918"/>
    </source>
</evidence>
<organism evidence="1 2">
    <name type="scientific">Salix dunnii</name>
    <dbReference type="NCBI Taxonomy" id="1413687"/>
    <lineage>
        <taxon>Eukaryota</taxon>
        <taxon>Viridiplantae</taxon>
        <taxon>Streptophyta</taxon>
        <taxon>Embryophyta</taxon>
        <taxon>Tracheophyta</taxon>
        <taxon>Spermatophyta</taxon>
        <taxon>Magnoliopsida</taxon>
        <taxon>eudicotyledons</taxon>
        <taxon>Gunneridae</taxon>
        <taxon>Pentapetalae</taxon>
        <taxon>rosids</taxon>
        <taxon>fabids</taxon>
        <taxon>Malpighiales</taxon>
        <taxon>Salicaceae</taxon>
        <taxon>Saliceae</taxon>
        <taxon>Salix</taxon>
    </lineage>
</organism>
<dbReference type="InterPro" id="IPR012438">
    <property type="entry name" value="DUF1639"/>
</dbReference>
<keyword evidence="2" id="KW-1185">Reference proteome</keyword>
<sequence length="152" mass="17723">MILLIIISSKDFNQNLPIWFLHKNHKTSPIQVNNVAAKRSKLPSSSLSFVVEEEKGGGGNIDESLRPWNLRTRRAACKVALRIEEDPTRRYVTDYPRREVEEYFLEIVRIRPARRPKKRPRILQKYLDSIFPGLWLAEITPDTYKAHELPAS</sequence>
<proteinExistence type="predicted"/>